<dbReference type="Proteomes" id="UP000198307">
    <property type="component" value="Unassembled WGS sequence"/>
</dbReference>
<keyword evidence="3" id="KW-0547">Nucleotide-binding</keyword>
<evidence type="ECO:0000313" key="8">
    <source>
        <dbReference type="Proteomes" id="UP000198307"/>
    </source>
</evidence>
<evidence type="ECO:0000256" key="1">
    <source>
        <dbReference type="ARBA" id="ARBA00010165"/>
    </source>
</evidence>
<evidence type="ECO:0000256" key="5">
    <source>
        <dbReference type="ARBA" id="ARBA00022840"/>
    </source>
</evidence>
<dbReference type="AlphaFoldDB" id="A0A239PTE2"/>
<keyword evidence="8" id="KW-1185">Reference proteome</keyword>
<feature type="domain" description="Aminoglycoside phosphotransferase" evidence="6">
    <location>
        <begin position="26"/>
        <end position="233"/>
    </location>
</feature>
<evidence type="ECO:0000256" key="4">
    <source>
        <dbReference type="ARBA" id="ARBA00022777"/>
    </source>
</evidence>
<organism evidence="7 8">
    <name type="scientific">Paracoccus seriniphilus</name>
    <dbReference type="NCBI Taxonomy" id="184748"/>
    <lineage>
        <taxon>Bacteria</taxon>
        <taxon>Pseudomonadati</taxon>
        <taxon>Pseudomonadota</taxon>
        <taxon>Alphaproteobacteria</taxon>
        <taxon>Rhodobacterales</taxon>
        <taxon>Paracoccaceae</taxon>
        <taxon>Paracoccus</taxon>
    </lineage>
</organism>
<dbReference type="OrthoDB" id="7326703at2"/>
<evidence type="ECO:0000256" key="3">
    <source>
        <dbReference type="ARBA" id="ARBA00022741"/>
    </source>
</evidence>
<dbReference type="GO" id="GO:0016301">
    <property type="term" value="F:kinase activity"/>
    <property type="evidence" value="ECO:0007669"/>
    <property type="project" value="UniProtKB-KW"/>
</dbReference>
<keyword evidence="5" id="KW-0067">ATP-binding</keyword>
<dbReference type="Pfam" id="PF01636">
    <property type="entry name" value="APH"/>
    <property type="match status" value="1"/>
</dbReference>
<dbReference type="InterPro" id="IPR011009">
    <property type="entry name" value="Kinase-like_dom_sf"/>
</dbReference>
<dbReference type="Gene3D" id="3.30.200.20">
    <property type="entry name" value="Phosphorylase Kinase, domain 1"/>
    <property type="match status" value="1"/>
</dbReference>
<keyword evidence="4" id="KW-0418">Kinase</keyword>
<sequence length="333" mass="37047">MQLRERCIALVEALNLGRADQVTLVRPLTGGVASDIAEVQVGDLRICAKFALAKLRVQEEWLAPVHRNRAEYEWLSCAGRIAPRNAPQLYGRSEEMNGFAMEYLTGDETYLWKDALLTGQPDRGEAAAVARLLGAIHSASARPGFDATSFANRDDFRALRIEPYLLFTATKYPELEVRLRQLADALYRADGVLVHGDVSPKNIMLRDGQPVILDAECATMGDPCFDVAFCLNHLLLKAVHLPDRREDLLAQLEAFRDTYLQHVDWEDPAALEERVAALLPALFLARVDGKSPVEYLDDAGRQAVRHIALPLVRNPPSRLTGIIAAFNSNRKEP</sequence>
<dbReference type="PANTHER" id="PTHR34273">
    <property type="entry name" value="METHYLTHIORIBOSE KINASE"/>
    <property type="match status" value="1"/>
</dbReference>
<proteinExistence type="inferred from homology"/>
<comment type="similarity">
    <text evidence="1">Belongs to the methylthioribose kinase family.</text>
</comment>
<accession>A0A239PTE2</accession>
<dbReference type="PANTHER" id="PTHR34273:SF2">
    <property type="entry name" value="METHYLTHIORIBOSE KINASE"/>
    <property type="match status" value="1"/>
</dbReference>
<dbReference type="GO" id="GO:0005524">
    <property type="term" value="F:ATP binding"/>
    <property type="evidence" value="ECO:0007669"/>
    <property type="project" value="UniProtKB-KW"/>
</dbReference>
<protein>
    <submittedName>
        <fullName evidence="7">Phosphotransferase enzyme family protein</fullName>
    </submittedName>
</protein>
<evidence type="ECO:0000313" key="7">
    <source>
        <dbReference type="EMBL" id="SNT73554.1"/>
    </source>
</evidence>
<dbReference type="Gene3D" id="3.90.1200.10">
    <property type="match status" value="1"/>
</dbReference>
<dbReference type="EMBL" id="FZQB01000005">
    <property type="protein sequence ID" value="SNT73554.1"/>
    <property type="molecule type" value="Genomic_DNA"/>
</dbReference>
<evidence type="ECO:0000259" key="6">
    <source>
        <dbReference type="Pfam" id="PF01636"/>
    </source>
</evidence>
<name>A0A239PTE2_9RHOB</name>
<dbReference type="SUPFAM" id="SSF56112">
    <property type="entry name" value="Protein kinase-like (PK-like)"/>
    <property type="match status" value="1"/>
</dbReference>
<dbReference type="InterPro" id="IPR002575">
    <property type="entry name" value="Aminoglycoside_PTrfase"/>
</dbReference>
<evidence type="ECO:0000256" key="2">
    <source>
        <dbReference type="ARBA" id="ARBA00022679"/>
    </source>
</evidence>
<keyword evidence="2 7" id="KW-0808">Transferase</keyword>
<reference evidence="7 8" key="1">
    <citation type="submission" date="2017-07" db="EMBL/GenBank/DDBJ databases">
        <authorList>
            <person name="Sun Z.S."/>
            <person name="Albrecht U."/>
            <person name="Echele G."/>
            <person name="Lee C.C."/>
        </authorList>
    </citation>
    <scope>NUCLEOTIDE SEQUENCE [LARGE SCALE GENOMIC DNA]</scope>
    <source>
        <strain evidence="7 8">DSM 14827</strain>
    </source>
</reference>
<gene>
    <name evidence="7" type="ORF">SAMN05444959_10585</name>
</gene>